<proteinExistence type="predicted"/>
<dbReference type="InterPro" id="IPR023753">
    <property type="entry name" value="FAD/NAD-binding_dom"/>
</dbReference>
<name>G2DHE9_9GAMM</name>
<dbReference type="InterPro" id="IPR036188">
    <property type="entry name" value="FAD/NAD-bd_sf"/>
</dbReference>
<evidence type="ECO:0000259" key="2">
    <source>
        <dbReference type="Pfam" id="PF07992"/>
    </source>
</evidence>
<dbReference type="EMBL" id="AFOC01000128">
    <property type="protein sequence ID" value="EGV49954.1"/>
    <property type="molecule type" value="Genomic_DNA"/>
</dbReference>
<keyword evidence="4" id="KW-1185">Reference proteome</keyword>
<comment type="caution">
    <text evidence="3">The sequence shown here is derived from an EMBL/GenBank/DDBJ whole genome shotgun (WGS) entry which is preliminary data.</text>
</comment>
<organism evidence="3 4">
    <name type="scientific">endosymbiont of Riftia pachyptila</name>
    <name type="common">vent Ph05</name>
    <dbReference type="NCBI Taxonomy" id="1048808"/>
    <lineage>
        <taxon>Bacteria</taxon>
        <taxon>Pseudomonadati</taxon>
        <taxon>Pseudomonadota</taxon>
        <taxon>Gammaproteobacteria</taxon>
        <taxon>sulfur-oxidizing symbionts</taxon>
    </lineage>
</organism>
<evidence type="ECO:0000313" key="3">
    <source>
        <dbReference type="EMBL" id="EGV49954.1"/>
    </source>
</evidence>
<sequence>MTESDGRIQVDTQGHTSHPKIWAGGDNTLGPDLAVTAMAAGRKAAEGMLSSFSLWRRIRKQT</sequence>
<dbReference type="Proteomes" id="UP000004491">
    <property type="component" value="Unassembled WGS sequence"/>
</dbReference>
<dbReference type="GO" id="GO:0016491">
    <property type="term" value="F:oxidoreductase activity"/>
    <property type="evidence" value="ECO:0007669"/>
    <property type="project" value="InterPro"/>
</dbReference>
<dbReference type="Pfam" id="PF07992">
    <property type="entry name" value="Pyr_redox_2"/>
    <property type="match status" value="1"/>
</dbReference>
<protein>
    <recommendedName>
        <fullName evidence="2">FAD/NAD(P)-binding domain-containing protein</fullName>
    </recommendedName>
</protein>
<evidence type="ECO:0000256" key="1">
    <source>
        <dbReference type="SAM" id="MobiDB-lite"/>
    </source>
</evidence>
<reference evidence="3" key="1">
    <citation type="journal article" date="2011" name="ISME J.">
        <title>The endosymbionts of the deep-sea tubeworms Riftia pachyptila and Tevnia jerichonana share an identical physiology as revealed by proteogenomic analyses.</title>
        <authorList>
            <person name="Gardebrecht A."/>
            <person name="Markert S."/>
            <person name="Felbeck H."/>
            <person name="Thuermer A."/>
            <person name="Albrecht D."/>
            <person name="Wollherr A."/>
            <person name="Kabisch J."/>
            <person name="Lehmann R."/>
            <person name="Daniel R."/>
            <person name="Liesegang H."/>
            <person name="Hecker M."/>
            <person name="Sievert S.M."/>
            <person name="Schweder T."/>
        </authorList>
    </citation>
    <scope>NUCLEOTIDE SEQUENCE [LARGE SCALE GENOMIC DNA]</scope>
</reference>
<feature type="domain" description="FAD/NAD(P)-binding" evidence="2">
    <location>
        <begin position="3"/>
        <end position="41"/>
    </location>
</feature>
<dbReference type="AlphaFoldDB" id="G2DHE9"/>
<dbReference type="SUPFAM" id="SSF51905">
    <property type="entry name" value="FAD/NAD(P)-binding domain"/>
    <property type="match status" value="1"/>
</dbReference>
<dbReference type="Gene3D" id="3.50.50.60">
    <property type="entry name" value="FAD/NAD(P)-binding domain"/>
    <property type="match status" value="1"/>
</dbReference>
<accession>G2DHE9</accession>
<gene>
    <name evidence="3" type="ORF">Rifp1Sym_ew00040</name>
</gene>
<feature type="region of interest" description="Disordered" evidence="1">
    <location>
        <begin position="1"/>
        <end position="27"/>
    </location>
</feature>
<evidence type="ECO:0000313" key="4">
    <source>
        <dbReference type="Proteomes" id="UP000004491"/>
    </source>
</evidence>